<feature type="domain" description="PPM-type phosphatase" evidence="4">
    <location>
        <begin position="143"/>
        <end position="367"/>
    </location>
</feature>
<keyword evidence="3" id="KW-0472">Membrane</keyword>
<evidence type="ECO:0000256" key="2">
    <source>
        <dbReference type="SAM" id="MobiDB-lite"/>
    </source>
</evidence>
<feature type="transmembrane region" description="Helical" evidence="3">
    <location>
        <begin position="94"/>
        <end position="111"/>
    </location>
</feature>
<evidence type="ECO:0000256" key="3">
    <source>
        <dbReference type="SAM" id="Phobius"/>
    </source>
</evidence>
<comment type="caution">
    <text evidence="5">The sequence shown here is derived from an EMBL/GenBank/DDBJ whole genome shotgun (WGS) entry which is preliminary data.</text>
</comment>
<dbReference type="Gene3D" id="3.60.40.10">
    <property type="entry name" value="PPM-type phosphatase domain"/>
    <property type="match status" value="1"/>
</dbReference>
<keyword evidence="3" id="KW-0812">Transmembrane</keyword>
<dbReference type="AlphaFoldDB" id="A0A4V5MWN8"/>
<organism evidence="5 6">
    <name type="scientific">Actinacidiphila oryziradicis</name>
    <dbReference type="NCBI Taxonomy" id="2571141"/>
    <lineage>
        <taxon>Bacteria</taxon>
        <taxon>Bacillati</taxon>
        <taxon>Actinomycetota</taxon>
        <taxon>Actinomycetes</taxon>
        <taxon>Kitasatosporales</taxon>
        <taxon>Streptomycetaceae</taxon>
        <taxon>Actinacidiphila</taxon>
    </lineage>
</organism>
<dbReference type="InterPro" id="IPR001932">
    <property type="entry name" value="PPM-type_phosphatase-like_dom"/>
</dbReference>
<dbReference type="SMART" id="SM00331">
    <property type="entry name" value="PP2C_SIG"/>
    <property type="match status" value="1"/>
</dbReference>
<evidence type="ECO:0000313" key="6">
    <source>
        <dbReference type="Proteomes" id="UP000305778"/>
    </source>
</evidence>
<dbReference type="PANTHER" id="PTHR43156:SF2">
    <property type="entry name" value="STAGE II SPORULATION PROTEIN E"/>
    <property type="match status" value="1"/>
</dbReference>
<feature type="transmembrane region" description="Helical" evidence="3">
    <location>
        <begin position="59"/>
        <end position="82"/>
    </location>
</feature>
<dbReference type="SUPFAM" id="SSF81606">
    <property type="entry name" value="PP2C-like"/>
    <property type="match status" value="1"/>
</dbReference>
<keyword evidence="6" id="KW-1185">Reference proteome</keyword>
<dbReference type="Proteomes" id="UP000305778">
    <property type="component" value="Unassembled WGS sequence"/>
</dbReference>
<dbReference type="InterPro" id="IPR036457">
    <property type="entry name" value="PPM-type-like_dom_sf"/>
</dbReference>
<evidence type="ECO:0000313" key="5">
    <source>
        <dbReference type="EMBL" id="TJZ97078.1"/>
    </source>
</evidence>
<dbReference type="GO" id="GO:0016791">
    <property type="term" value="F:phosphatase activity"/>
    <property type="evidence" value="ECO:0007669"/>
    <property type="project" value="TreeGrafter"/>
</dbReference>
<proteinExistence type="predicted"/>
<feature type="transmembrane region" description="Helical" evidence="3">
    <location>
        <begin position="21"/>
        <end position="39"/>
    </location>
</feature>
<dbReference type="InterPro" id="IPR052016">
    <property type="entry name" value="Bact_Sigma-Reg"/>
</dbReference>
<keyword evidence="1" id="KW-0378">Hydrolase</keyword>
<sequence>MGVRRLSMDRLLEQSSSRGRVAIPLMLILVILVADIMTSPDVHLGPLLVAAPALTVSFAGPRLTALIGVLAMIALVIPDLLTGTFGTMNSQAQMLALVVVSSLVVFYSFVWERRGRELSRVRSVSEAAQRALLRPPPRRIGPLRVAWLYLAAEDETQIGGDLFAVARAANPCTRVVIGDVRGKGLASVGEASMVLGAFREGAHRYATLPELGAALEESVCRSLEDVADTEHDKGEHFITTLVVDIPDRDPQAEMINFGHPPPLMVHGQKVAVLHSRRPAPPLGVCESSVPDRPTDPFIFETGDMLVLYTDGVIEARSPAGAFYPLAERVASLPASGPDALLHHIHRDLLAHTGGRLDDDAALLVIERTPSHHLHRPHATATPLSGHGRLHTHGSPPPTDH</sequence>
<gene>
    <name evidence="5" type="ORF">FCI23_50100</name>
</gene>
<evidence type="ECO:0000256" key="1">
    <source>
        <dbReference type="ARBA" id="ARBA00022801"/>
    </source>
</evidence>
<dbReference type="OrthoDB" id="311904at2"/>
<reference evidence="5 6" key="1">
    <citation type="submission" date="2019-04" db="EMBL/GenBank/DDBJ databases">
        <title>Streptomyces oryziradicis sp. nov., a novel actinomycete isolated from rhizosphere soil of rice (Oryza sativa L.).</title>
        <authorList>
            <person name="Li C."/>
        </authorList>
    </citation>
    <scope>NUCLEOTIDE SEQUENCE [LARGE SCALE GENOMIC DNA]</scope>
    <source>
        <strain evidence="5 6">NEAU-C40</strain>
    </source>
</reference>
<dbReference type="EMBL" id="SUMC01000149">
    <property type="protein sequence ID" value="TJZ97078.1"/>
    <property type="molecule type" value="Genomic_DNA"/>
</dbReference>
<dbReference type="FunFam" id="3.60.40.10:FF:000058">
    <property type="entry name" value="Stage II sporulation protein E"/>
    <property type="match status" value="1"/>
</dbReference>
<dbReference type="Pfam" id="PF07228">
    <property type="entry name" value="SpoIIE"/>
    <property type="match status" value="1"/>
</dbReference>
<keyword evidence="3" id="KW-1133">Transmembrane helix</keyword>
<dbReference type="PANTHER" id="PTHR43156">
    <property type="entry name" value="STAGE II SPORULATION PROTEIN E-RELATED"/>
    <property type="match status" value="1"/>
</dbReference>
<accession>A0A4V5MWN8</accession>
<name>A0A4V5MWN8_9ACTN</name>
<feature type="region of interest" description="Disordered" evidence="2">
    <location>
        <begin position="371"/>
        <end position="400"/>
    </location>
</feature>
<evidence type="ECO:0000259" key="4">
    <source>
        <dbReference type="SMART" id="SM00331"/>
    </source>
</evidence>
<protein>
    <submittedName>
        <fullName evidence="5">Serine/threonine-protein phosphatase</fullName>
    </submittedName>
</protein>